<dbReference type="PROSITE" id="PS51257">
    <property type="entry name" value="PROKAR_LIPOPROTEIN"/>
    <property type="match status" value="1"/>
</dbReference>
<gene>
    <name evidence="1" type="ORF">FHS59_004237</name>
</gene>
<dbReference type="RefSeq" id="WP_184497811.1">
    <property type="nucleotide sequence ID" value="NZ_JACIJO010000004.1"/>
</dbReference>
<accession>A0A841N342</accession>
<evidence type="ECO:0000313" key="2">
    <source>
        <dbReference type="Proteomes" id="UP000588604"/>
    </source>
</evidence>
<evidence type="ECO:0000313" key="1">
    <source>
        <dbReference type="EMBL" id="MBB6328581.1"/>
    </source>
</evidence>
<organism evidence="1 2">
    <name type="scientific">Algoriphagus iocasae</name>
    <dbReference type="NCBI Taxonomy" id="1836499"/>
    <lineage>
        <taxon>Bacteria</taxon>
        <taxon>Pseudomonadati</taxon>
        <taxon>Bacteroidota</taxon>
        <taxon>Cytophagia</taxon>
        <taxon>Cytophagales</taxon>
        <taxon>Cyclobacteriaceae</taxon>
        <taxon>Algoriphagus</taxon>
    </lineage>
</organism>
<comment type="caution">
    <text evidence="1">The sequence shown here is derived from an EMBL/GenBank/DDBJ whole genome shotgun (WGS) entry which is preliminary data.</text>
</comment>
<dbReference type="AlphaFoldDB" id="A0A841N342"/>
<proteinExistence type="predicted"/>
<protein>
    <recommendedName>
        <fullName evidence="3">Lipocalin-like domain-containing protein</fullName>
    </recommendedName>
</protein>
<reference evidence="1 2" key="1">
    <citation type="submission" date="2020-08" db="EMBL/GenBank/DDBJ databases">
        <title>Genomic Encyclopedia of Type Strains, Phase IV (KMG-IV): sequencing the most valuable type-strain genomes for metagenomic binning, comparative biology and taxonomic classification.</title>
        <authorList>
            <person name="Goeker M."/>
        </authorList>
    </citation>
    <scope>NUCLEOTIDE SEQUENCE [LARGE SCALE GENOMIC DNA]</scope>
    <source>
        <strain evidence="1 2">DSM 102044</strain>
    </source>
</reference>
<dbReference type="Proteomes" id="UP000588604">
    <property type="component" value="Unassembled WGS sequence"/>
</dbReference>
<sequence length="121" mass="14062">MKYGIVIVFALTLLSCKDDPEIIEIQELRGSWVNIENTTDTLSFETLFEGKEFILLKRAELYRTGPYEYKLLPNNNISIHWSLASTMTFDEYYFKVSGDKLNIGNFYDSPSGEILTFKKLR</sequence>
<evidence type="ECO:0008006" key="3">
    <source>
        <dbReference type="Google" id="ProtNLM"/>
    </source>
</evidence>
<dbReference type="EMBL" id="JACIJO010000004">
    <property type="protein sequence ID" value="MBB6328581.1"/>
    <property type="molecule type" value="Genomic_DNA"/>
</dbReference>
<name>A0A841N342_9BACT</name>
<keyword evidence="2" id="KW-1185">Reference proteome</keyword>